<dbReference type="InterPro" id="IPR000225">
    <property type="entry name" value="Armadillo"/>
</dbReference>
<dbReference type="SMART" id="SM00185">
    <property type="entry name" value="ARM"/>
    <property type="match status" value="7"/>
</dbReference>
<dbReference type="eggNOG" id="KOG0167">
    <property type="taxonomic scope" value="Eukaryota"/>
</dbReference>
<evidence type="ECO:0000313" key="3">
    <source>
        <dbReference type="Proteomes" id="UP000017836"/>
    </source>
</evidence>
<dbReference type="EMBL" id="KI394012">
    <property type="protein sequence ID" value="ERN05025.1"/>
    <property type="molecule type" value="Genomic_DNA"/>
</dbReference>
<gene>
    <name evidence="2" type="ORF">AMTR_s00053p00044540</name>
</gene>
<dbReference type="InterPro" id="IPR036537">
    <property type="entry name" value="Adaptor_Cbl_N_dom_sf"/>
</dbReference>
<dbReference type="Gene3D" id="1.20.930.20">
    <property type="entry name" value="Adaptor protein Cbl, N-terminal domain"/>
    <property type="match status" value="1"/>
</dbReference>
<dbReference type="Pfam" id="PF00514">
    <property type="entry name" value="Arm"/>
    <property type="match status" value="1"/>
</dbReference>
<dbReference type="Proteomes" id="UP000017836">
    <property type="component" value="Unassembled WGS sequence"/>
</dbReference>
<keyword evidence="3" id="KW-1185">Reference proteome</keyword>
<dbReference type="SUPFAM" id="SSF48371">
    <property type="entry name" value="ARM repeat"/>
    <property type="match status" value="2"/>
</dbReference>
<dbReference type="OMA" id="EQFRETH"/>
<evidence type="ECO:0000313" key="2">
    <source>
        <dbReference type="EMBL" id="ERN05025.1"/>
    </source>
</evidence>
<protein>
    <recommendedName>
        <fullName evidence="4">Armadillo repeat-containing domain-containing protein</fullName>
    </recommendedName>
</protein>
<evidence type="ECO:0008006" key="4">
    <source>
        <dbReference type="Google" id="ProtNLM"/>
    </source>
</evidence>
<sequence>MIQGKLEVAPSPSFTDVLSRLIELIDEIALVTEDSVIGPKILSDFAAYLKKIIPILVELKDDKEMDTQPIRKALESLEKDLKKAQGLAILCKSGSRFYLWFNFSAIVNQLKDLTHDLGRCLSLILMASLDVSNEIKNKIGNSHKEMLNAKFNQLFDDKEFIEEMIEGIKSGRFNKIDAEEFLVTIAQDVDVLPEPAMLRQEIENLKKNADAPVHKGQIEAMDLRRIIEFLEQADLLKDKNFNSLGSPDRNSTVSLHSSDGLQEKKFHGGLDEIFLIIRDGRNEDLSLALSELHKLIEGSLLDEERVRVEDLIPILAKRLSSKKQDIRKMILVILRILVSKNDDNKERLADDGALTLVVRSLTRDAEERREAVGLLLELSDVSRVRQRIGRVQGCILLVVAMLNSDDPCAVLDTKRLLDILSSNTQHVLHMAEANYFKPLVQCLREGSDMNRVLMATAISRMELTNQSKAALGEEGSIEPLVKLFISGKLEAKLAALGALQNLSTLTSNARRLIDSAIVGPILQLLFSVTSVLMTLREPAAAILANISESEQVLTNHHVTEQILSLLSLSSPTVQYHLFRALTNITSHPSASKLRSKMRENGALQLLMPFLTASDTKIKTGGLNLLYFLSLDSAEELNNQLGEGNLKTIVNIALVSGCVDEKAAALGIVSNIPITDRKATDVLVKAHLLPYMITLIKTESMNTLLVERAVSTLVRFTVPWDKKLQREAAKLGAIPLLVKVLSSGSCVAKARAATALAQLSQNSLSLSNSKANMWSCIGSSSIERECKVHGGTCSVKGSLCLIKAGAIPLLVRVLEGREREADEAVLGALSTLLQDKTWEKGCQTIAEASGVQPIIEILRVGSLKAQEKAVWILERIFRIEEYRVEYGDPVQVLFIDLAQKGDPAMKSLTAKILAHLELLQNQSSYF</sequence>
<dbReference type="Gramene" id="ERN05025">
    <property type="protein sequence ID" value="ERN05025"/>
    <property type="gene ID" value="AMTR_s00053p00044540"/>
</dbReference>
<dbReference type="STRING" id="13333.W1PD90"/>
<dbReference type="OrthoDB" id="1683831at2759"/>
<dbReference type="HOGENOM" id="CLU_004912_1_0_1"/>
<proteinExistence type="predicted"/>
<organism evidence="2 3">
    <name type="scientific">Amborella trichopoda</name>
    <dbReference type="NCBI Taxonomy" id="13333"/>
    <lineage>
        <taxon>Eukaryota</taxon>
        <taxon>Viridiplantae</taxon>
        <taxon>Streptophyta</taxon>
        <taxon>Embryophyta</taxon>
        <taxon>Tracheophyta</taxon>
        <taxon>Spermatophyta</taxon>
        <taxon>Magnoliopsida</taxon>
        <taxon>Amborellales</taxon>
        <taxon>Amborellaceae</taxon>
        <taxon>Amborella</taxon>
    </lineage>
</organism>
<name>W1PD90_AMBTC</name>
<dbReference type="AlphaFoldDB" id="W1PD90"/>
<feature type="repeat" description="ARM" evidence="1">
    <location>
        <begin position="475"/>
        <end position="517"/>
    </location>
</feature>
<accession>W1PD90</accession>
<dbReference type="InterPro" id="IPR011989">
    <property type="entry name" value="ARM-like"/>
</dbReference>
<dbReference type="PANTHER" id="PTHR45958:SF12">
    <property type="entry name" value="OS01G0948500 PROTEIN"/>
    <property type="match status" value="1"/>
</dbReference>
<dbReference type="InterPro" id="IPR016024">
    <property type="entry name" value="ARM-type_fold"/>
</dbReference>
<reference evidence="3" key="1">
    <citation type="journal article" date="2013" name="Science">
        <title>The Amborella genome and the evolution of flowering plants.</title>
        <authorList>
            <consortium name="Amborella Genome Project"/>
        </authorList>
    </citation>
    <scope>NUCLEOTIDE SEQUENCE [LARGE SCALE GENOMIC DNA]</scope>
</reference>
<dbReference type="KEGG" id="atr:18433192"/>
<dbReference type="GO" id="GO:0007166">
    <property type="term" value="P:cell surface receptor signaling pathway"/>
    <property type="evidence" value="ECO:0007669"/>
    <property type="project" value="InterPro"/>
</dbReference>
<dbReference type="Gene3D" id="1.25.10.10">
    <property type="entry name" value="Leucine-rich Repeat Variant"/>
    <property type="match status" value="3"/>
</dbReference>
<dbReference type="PROSITE" id="PS50176">
    <property type="entry name" value="ARM_REPEAT"/>
    <property type="match status" value="1"/>
</dbReference>
<evidence type="ECO:0000256" key="1">
    <source>
        <dbReference type="PROSITE-ProRule" id="PRU00259"/>
    </source>
</evidence>
<dbReference type="PANTHER" id="PTHR45958">
    <property type="entry name" value="RING-TYPE E3 UBIQUITIN TRANSFERASE"/>
    <property type="match status" value="1"/>
</dbReference>
<dbReference type="InterPro" id="IPR052608">
    <property type="entry name" value="U-box_domain_protein"/>
</dbReference>